<dbReference type="PANTHER" id="PTHR47040">
    <property type="entry name" value="OSJNBA0068L06.9 PROTEIN"/>
    <property type="match status" value="1"/>
</dbReference>
<gene>
    <name evidence="1" type="ORF">PVAP13_7KG073018</name>
</gene>
<dbReference type="CDD" id="cd06530">
    <property type="entry name" value="S26_SPase_I"/>
    <property type="match status" value="1"/>
</dbReference>
<dbReference type="Gene3D" id="2.10.109.10">
    <property type="entry name" value="Umud Fragment, subunit A"/>
    <property type="match status" value="1"/>
</dbReference>
<keyword evidence="2" id="KW-1185">Reference proteome</keyword>
<reference evidence="1" key="1">
    <citation type="submission" date="2020-05" db="EMBL/GenBank/DDBJ databases">
        <title>WGS assembly of Panicum virgatum.</title>
        <authorList>
            <person name="Lovell J.T."/>
            <person name="Jenkins J."/>
            <person name="Shu S."/>
            <person name="Juenger T.E."/>
            <person name="Schmutz J."/>
        </authorList>
    </citation>
    <scope>NUCLEOTIDE SEQUENCE</scope>
    <source>
        <strain evidence="1">AP13</strain>
    </source>
</reference>
<evidence type="ECO:0000313" key="2">
    <source>
        <dbReference type="Proteomes" id="UP000823388"/>
    </source>
</evidence>
<accession>A0A8T0QC98</accession>
<proteinExistence type="predicted"/>
<dbReference type="PANTHER" id="PTHR47040:SF1">
    <property type="entry name" value="MITOCHONDRIAL ATP-INDEPENDENT INNER MEMBRANE PROTEASE SUBUNIT 2"/>
    <property type="match status" value="1"/>
</dbReference>
<dbReference type="EMBL" id="CM029049">
    <property type="protein sequence ID" value="KAG2570212.1"/>
    <property type="molecule type" value="Genomic_DNA"/>
</dbReference>
<organism evidence="1 2">
    <name type="scientific">Panicum virgatum</name>
    <name type="common">Blackwell switchgrass</name>
    <dbReference type="NCBI Taxonomy" id="38727"/>
    <lineage>
        <taxon>Eukaryota</taxon>
        <taxon>Viridiplantae</taxon>
        <taxon>Streptophyta</taxon>
        <taxon>Embryophyta</taxon>
        <taxon>Tracheophyta</taxon>
        <taxon>Spermatophyta</taxon>
        <taxon>Magnoliopsida</taxon>
        <taxon>Liliopsida</taxon>
        <taxon>Poales</taxon>
        <taxon>Poaceae</taxon>
        <taxon>PACMAD clade</taxon>
        <taxon>Panicoideae</taxon>
        <taxon>Panicodae</taxon>
        <taxon>Paniceae</taxon>
        <taxon>Panicinae</taxon>
        <taxon>Panicum</taxon>
        <taxon>Panicum sect. Hiantes</taxon>
    </lineage>
</organism>
<protein>
    <recommendedName>
        <fullName evidence="3">Mitochondrial inner membrane protease subunit 2</fullName>
    </recommendedName>
</protein>
<dbReference type="SUPFAM" id="SSF51306">
    <property type="entry name" value="LexA/Signal peptidase"/>
    <property type="match status" value="1"/>
</dbReference>
<dbReference type="InterPro" id="IPR036286">
    <property type="entry name" value="LexA/Signal_pep-like_sf"/>
</dbReference>
<dbReference type="Proteomes" id="UP000823388">
    <property type="component" value="Chromosome 7K"/>
</dbReference>
<sequence>MVSLSTWFRYAAHKFEYSISLTWKQKYNVGQINSTELTDAIWKNFFQGKLTFTHWTKGGEAMAPIVSPTGGALLVRKLANLSPTQVFVGDVVLLQDPEKSDDLIIRRLAALEGYEMVSSDEKDEPFVLEKDQCWVLADNQALKPKEARDSRLFGPVPMTDILGRVIYSLRTAVDHGPVENSGIAMNQDAPVLAVELDVEEMAKNNKT</sequence>
<dbReference type="GO" id="GO:0006465">
    <property type="term" value="P:signal peptide processing"/>
    <property type="evidence" value="ECO:0007669"/>
    <property type="project" value="InterPro"/>
</dbReference>
<dbReference type="GO" id="GO:0004252">
    <property type="term" value="F:serine-type endopeptidase activity"/>
    <property type="evidence" value="ECO:0007669"/>
    <property type="project" value="InterPro"/>
</dbReference>
<dbReference type="InterPro" id="IPR053307">
    <property type="entry name" value="Mitochondrial_IM_protease"/>
</dbReference>
<comment type="caution">
    <text evidence="1">The sequence shown here is derived from an EMBL/GenBank/DDBJ whole genome shotgun (WGS) entry which is preliminary data.</text>
</comment>
<evidence type="ECO:0008006" key="3">
    <source>
        <dbReference type="Google" id="ProtNLM"/>
    </source>
</evidence>
<dbReference type="AlphaFoldDB" id="A0A8T0QC98"/>
<dbReference type="InterPro" id="IPR019533">
    <property type="entry name" value="Peptidase_S26"/>
</dbReference>
<name>A0A8T0QC98_PANVG</name>
<evidence type="ECO:0000313" key="1">
    <source>
        <dbReference type="EMBL" id="KAG2570212.1"/>
    </source>
</evidence>